<evidence type="ECO:0000313" key="1">
    <source>
        <dbReference type="EMBL" id="TSE20896.1"/>
    </source>
</evidence>
<dbReference type="EMBL" id="VJNB01000002">
    <property type="protein sequence ID" value="TSE20896.1"/>
    <property type="molecule type" value="Genomic_DNA"/>
</dbReference>
<reference evidence="1 2" key="1">
    <citation type="submission" date="2019-07" db="EMBL/GenBank/DDBJ databases">
        <title>Tepidimonas alkaliphilus YIM 72238 draft genome.</title>
        <authorList>
            <person name="Da Costa M.S."/>
            <person name="Froufe H.J.C."/>
            <person name="Egas C."/>
            <person name="Albuquerque L."/>
        </authorList>
    </citation>
    <scope>NUCLEOTIDE SEQUENCE [LARGE SCALE GENOMIC DNA]</scope>
    <source>
        <strain evidence="1 2">YIM 72238</strain>
    </source>
</reference>
<gene>
    <name evidence="1" type="ORF">Talka_00559</name>
</gene>
<evidence type="ECO:0008006" key="3">
    <source>
        <dbReference type="Google" id="ProtNLM"/>
    </source>
</evidence>
<dbReference type="RefSeq" id="WP_143889601.1">
    <property type="nucleotide sequence ID" value="NZ_VJNB01000002.1"/>
</dbReference>
<comment type="caution">
    <text evidence="1">The sequence shown here is derived from an EMBL/GenBank/DDBJ whole genome shotgun (WGS) entry which is preliminary data.</text>
</comment>
<keyword evidence="2" id="KW-1185">Reference proteome</keyword>
<dbReference type="OrthoDB" id="9800421at2"/>
<evidence type="ECO:0000313" key="2">
    <source>
        <dbReference type="Proteomes" id="UP000315736"/>
    </source>
</evidence>
<proteinExistence type="predicted"/>
<protein>
    <recommendedName>
        <fullName evidence="3">Oxidoreductase</fullName>
    </recommendedName>
</protein>
<sequence length="162" mass="18335">MNAMPRFHLIDPSRDPWRRADPHDPAPAPRAGLLLRAEQWRAVRAHWPAELPVGVLWPNDQPLDALRRDLPRLELVALNFPIWTDGRAYSQARLLRARHGFGGQIRAVGDILADQVLQLWRCGFDAAELRPGQSAAVAQQALRWFAAFAQPDVRHLRVSGRP</sequence>
<dbReference type="InterPro" id="IPR008318">
    <property type="entry name" value="UCP030820"/>
</dbReference>
<dbReference type="Proteomes" id="UP000315736">
    <property type="component" value="Unassembled WGS sequence"/>
</dbReference>
<dbReference type="PIRSF" id="PIRSF030820">
    <property type="entry name" value="UCP030820"/>
    <property type="match status" value="1"/>
</dbReference>
<dbReference type="AlphaFoldDB" id="A0A554WBF4"/>
<accession>A0A554WBF4</accession>
<name>A0A554WBF4_9BURK</name>
<organism evidence="1 2">
    <name type="scientific">Tepidimonas alkaliphilus</name>
    <dbReference type="NCBI Taxonomy" id="2588942"/>
    <lineage>
        <taxon>Bacteria</taxon>
        <taxon>Pseudomonadati</taxon>
        <taxon>Pseudomonadota</taxon>
        <taxon>Betaproteobacteria</taxon>
        <taxon>Burkholderiales</taxon>
        <taxon>Tepidimonas</taxon>
    </lineage>
</organism>
<dbReference type="Pfam" id="PF06073">
    <property type="entry name" value="DUF934"/>
    <property type="match status" value="1"/>
</dbReference>